<feature type="domain" description="ABC transporter" evidence="3">
    <location>
        <begin position="1"/>
        <end position="213"/>
    </location>
</feature>
<sequence>MNLSAFTKSFGGQMAVAAPDLTLQTGTLYAVIGANGSGKSTFSRVIAGVLSSDSRRPVTEPGLRVGYLPQKSYGYRLSVLQNLLLVNRDRERAARLLEAVQLSHLAGKPAHRLSGGETARMALARLFMGRYDLIILDEPTASMDMESTMLTEHLTRQYVAETGCTLLLVTHSLQQARRLADHALYFRKGQLLEQGPAKTVLYEPQCPETEQFLSFYGS</sequence>
<accession>A0A9D1FB59</accession>
<dbReference type="InterPro" id="IPR003439">
    <property type="entry name" value="ABC_transporter-like_ATP-bd"/>
</dbReference>
<dbReference type="InterPro" id="IPR003593">
    <property type="entry name" value="AAA+_ATPase"/>
</dbReference>
<dbReference type="GO" id="GO:0016887">
    <property type="term" value="F:ATP hydrolysis activity"/>
    <property type="evidence" value="ECO:0007669"/>
    <property type="project" value="InterPro"/>
</dbReference>
<dbReference type="Proteomes" id="UP000886741">
    <property type="component" value="Unassembled WGS sequence"/>
</dbReference>
<dbReference type="EMBL" id="DVJJ01000148">
    <property type="protein sequence ID" value="HIS65643.1"/>
    <property type="molecule type" value="Genomic_DNA"/>
</dbReference>
<dbReference type="PANTHER" id="PTHR43514:SF4">
    <property type="entry name" value="ABC TRANSPORTER I FAMILY MEMBER 10"/>
    <property type="match status" value="1"/>
</dbReference>
<dbReference type="GO" id="GO:0005524">
    <property type="term" value="F:ATP binding"/>
    <property type="evidence" value="ECO:0007669"/>
    <property type="project" value="UniProtKB-KW"/>
</dbReference>
<keyword evidence="2 4" id="KW-0067">ATP-binding</keyword>
<reference evidence="4" key="1">
    <citation type="submission" date="2020-10" db="EMBL/GenBank/DDBJ databases">
        <authorList>
            <person name="Gilroy R."/>
        </authorList>
    </citation>
    <scope>NUCLEOTIDE SEQUENCE</scope>
    <source>
        <strain evidence="4">ChiBcec16-1751</strain>
    </source>
</reference>
<dbReference type="PROSITE" id="PS50893">
    <property type="entry name" value="ABC_TRANSPORTER_2"/>
    <property type="match status" value="1"/>
</dbReference>
<gene>
    <name evidence="4" type="ORF">IAA83_09820</name>
</gene>
<evidence type="ECO:0000256" key="1">
    <source>
        <dbReference type="ARBA" id="ARBA00022741"/>
    </source>
</evidence>
<proteinExistence type="predicted"/>
<keyword evidence="1" id="KW-0547">Nucleotide-binding</keyword>
<dbReference type="SMART" id="SM00382">
    <property type="entry name" value="AAA"/>
    <property type="match status" value="1"/>
</dbReference>
<organism evidence="4 5">
    <name type="scientific">Candidatus Avoscillospira avistercoris</name>
    <dbReference type="NCBI Taxonomy" id="2840707"/>
    <lineage>
        <taxon>Bacteria</taxon>
        <taxon>Bacillati</taxon>
        <taxon>Bacillota</taxon>
        <taxon>Clostridia</taxon>
        <taxon>Eubacteriales</taxon>
        <taxon>Oscillospiraceae</taxon>
        <taxon>Oscillospiraceae incertae sedis</taxon>
        <taxon>Candidatus Avoscillospira</taxon>
    </lineage>
</organism>
<evidence type="ECO:0000259" key="3">
    <source>
        <dbReference type="PROSITE" id="PS50893"/>
    </source>
</evidence>
<reference evidence="4" key="2">
    <citation type="journal article" date="2021" name="PeerJ">
        <title>Extensive microbial diversity within the chicken gut microbiome revealed by metagenomics and culture.</title>
        <authorList>
            <person name="Gilroy R."/>
            <person name="Ravi A."/>
            <person name="Getino M."/>
            <person name="Pursley I."/>
            <person name="Horton D.L."/>
            <person name="Alikhan N.F."/>
            <person name="Baker D."/>
            <person name="Gharbi K."/>
            <person name="Hall N."/>
            <person name="Watson M."/>
            <person name="Adriaenssens E.M."/>
            <person name="Foster-Nyarko E."/>
            <person name="Jarju S."/>
            <person name="Secka A."/>
            <person name="Antonio M."/>
            <person name="Oren A."/>
            <person name="Chaudhuri R.R."/>
            <person name="La Ragione R."/>
            <person name="Hildebrand F."/>
            <person name="Pallen M.J."/>
        </authorList>
    </citation>
    <scope>NUCLEOTIDE SEQUENCE</scope>
    <source>
        <strain evidence="4">ChiBcec16-1751</strain>
    </source>
</reference>
<dbReference type="PANTHER" id="PTHR43514">
    <property type="entry name" value="ABC TRANSPORTER I FAMILY MEMBER 10"/>
    <property type="match status" value="1"/>
</dbReference>
<evidence type="ECO:0000313" key="5">
    <source>
        <dbReference type="Proteomes" id="UP000886741"/>
    </source>
</evidence>
<protein>
    <submittedName>
        <fullName evidence="4">ABC transporter ATP-binding protein</fullName>
    </submittedName>
</protein>
<dbReference type="Pfam" id="PF00005">
    <property type="entry name" value="ABC_tran"/>
    <property type="match status" value="1"/>
</dbReference>
<dbReference type="InterPro" id="IPR050334">
    <property type="entry name" value="Molybdenum_import_ModC"/>
</dbReference>
<comment type="caution">
    <text evidence="4">The sequence shown here is derived from an EMBL/GenBank/DDBJ whole genome shotgun (WGS) entry which is preliminary data.</text>
</comment>
<dbReference type="AlphaFoldDB" id="A0A9D1FB59"/>
<name>A0A9D1FB59_9FIRM</name>
<dbReference type="SUPFAM" id="SSF52540">
    <property type="entry name" value="P-loop containing nucleoside triphosphate hydrolases"/>
    <property type="match status" value="1"/>
</dbReference>
<evidence type="ECO:0000313" key="4">
    <source>
        <dbReference type="EMBL" id="HIS65643.1"/>
    </source>
</evidence>
<dbReference type="Gene3D" id="3.40.50.300">
    <property type="entry name" value="P-loop containing nucleotide triphosphate hydrolases"/>
    <property type="match status" value="1"/>
</dbReference>
<dbReference type="InterPro" id="IPR027417">
    <property type="entry name" value="P-loop_NTPase"/>
</dbReference>
<evidence type="ECO:0000256" key="2">
    <source>
        <dbReference type="ARBA" id="ARBA00022840"/>
    </source>
</evidence>